<dbReference type="Proteomes" id="UP000594262">
    <property type="component" value="Unplaced"/>
</dbReference>
<dbReference type="Gene3D" id="1.10.10.10">
    <property type="entry name" value="Winged helix-like DNA-binding domain superfamily/Winged helix DNA-binding domain"/>
    <property type="match status" value="1"/>
</dbReference>
<dbReference type="RefSeq" id="XP_066931616.1">
    <property type="nucleotide sequence ID" value="XM_067075515.1"/>
</dbReference>
<reference evidence="15" key="1">
    <citation type="submission" date="2021-01" db="UniProtKB">
        <authorList>
            <consortium name="EnsemblMetazoa"/>
        </authorList>
    </citation>
    <scope>IDENTIFICATION</scope>
</reference>
<evidence type="ECO:0000256" key="7">
    <source>
        <dbReference type="ARBA" id="ARBA00022842"/>
    </source>
</evidence>
<evidence type="ECO:0000256" key="11">
    <source>
        <dbReference type="ARBA" id="ARBA00023242"/>
    </source>
</evidence>
<dbReference type="CDD" id="cd00223">
    <property type="entry name" value="TOPRIM_TopoIIB_SPO"/>
    <property type="match status" value="1"/>
</dbReference>
<dbReference type="Pfam" id="PF04406">
    <property type="entry name" value="TP6A_N"/>
    <property type="match status" value="1"/>
</dbReference>
<dbReference type="GO" id="GO:0005524">
    <property type="term" value="F:ATP binding"/>
    <property type="evidence" value="ECO:0007669"/>
    <property type="project" value="InterPro"/>
</dbReference>
<dbReference type="AlphaFoldDB" id="A0A7M5V5B7"/>
<dbReference type="Gene3D" id="3.40.1360.10">
    <property type="match status" value="1"/>
</dbReference>
<dbReference type="PRINTS" id="PR01550">
    <property type="entry name" value="TOP6AFAMILY"/>
</dbReference>
<comment type="similarity">
    <text evidence="4 12">Belongs to the TOP6A family.</text>
</comment>
<protein>
    <recommendedName>
        <fullName evidence="5">DNA topoisomerase (ATP-hydrolyzing)</fullName>
        <ecNumber evidence="5">5.6.2.2</ecNumber>
    </recommendedName>
</protein>
<dbReference type="OrthoDB" id="5377392at2759"/>
<dbReference type="GO" id="GO:0000228">
    <property type="term" value="C:nuclear chromosome"/>
    <property type="evidence" value="ECO:0007669"/>
    <property type="project" value="TreeGrafter"/>
</dbReference>
<comment type="cofactor">
    <cofactor evidence="2">
        <name>Mg(2+)</name>
        <dbReference type="ChEBI" id="CHEBI:18420"/>
    </cofactor>
</comment>
<dbReference type="GO" id="GO:0042138">
    <property type="term" value="P:meiotic DNA double-strand break formation"/>
    <property type="evidence" value="ECO:0007669"/>
    <property type="project" value="InterPro"/>
</dbReference>
<dbReference type="InterPro" id="IPR013048">
    <property type="entry name" value="Meiotic_Spo11"/>
</dbReference>
<keyword evidence="9 12" id="KW-0238">DNA-binding</keyword>
<evidence type="ECO:0000256" key="6">
    <source>
        <dbReference type="ARBA" id="ARBA00022723"/>
    </source>
</evidence>
<dbReference type="GO" id="GO:0046872">
    <property type="term" value="F:metal ion binding"/>
    <property type="evidence" value="ECO:0007669"/>
    <property type="project" value="UniProtKB-KW"/>
</dbReference>
<name>A0A7M5V5B7_9CNID</name>
<evidence type="ECO:0000256" key="8">
    <source>
        <dbReference type="ARBA" id="ARBA00023029"/>
    </source>
</evidence>
<dbReference type="InterPro" id="IPR013049">
    <property type="entry name" value="Spo11/TopoVI_A_N"/>
</dbReference>
<dbReference type="GO" id="GO:0007131">
    <property type="term" value="P:reciprocal meiotic recombination"/>
    <property type="evidence" value="ECO:0007669"/>
    <property type="project" value="TreeGrafter"/>
</dbReference>
<evidence type="ECO:0000256" key="9">
    <source>
        <dbReference type="ARBA" id="ARBA00023125"/>
    </source>
</evidence>
<dbReference type="GO" id="GO:0003677">
    <property type="term" value="F:DNA binding"/>
    <property type="evidence" value="ECO:0007669"/>
    <property type="project" value="UniProtKB-UniRule"/>
</dbReference>
<evidence type="ECO:0000259" key="13">
    <source>
        <dbReference type="Pfam" id="PF04406"/>
    </source>
</evidence>
<keyword evidence="7" id="KW-0460">Magnesium</keyword>
<dbReference type="PROSITE" id="PS52041">
    <property type="entry name" value="TOPO_IIB"/>
    <property type="match status" value="1"/>
</dbReference>
<dbReference type="PANTHER" id="PTHR10848:SF0">
    <property type="entry name" value="MEIOTIC RECOMBINATION PROTEIN SPO11"/>
    <property type="match status" value="1"/>
</dbReference>
<dbReference type="InterPro" id="IPR036078">
    <property type="entry name" value="Spo11/TopoVI_A_sf"/>
</dbReference>
<evidence type="ECO:0000256" key="3">
    <source>
        <dbReference type="ARBA" id="ARBA00004123"/>
    </source>
</evidence>
<dbReference type="GO" id="GO:0003918">
    <property type="term" value="F:DNA topoisomerase type II (double strand cut, ATP-hydrolyzing) activity"/>
    <property type="evidence" value="ECO:0007669"/>
    <property type="project" value="UniProtKB-UniRule"/>
</dbReference>
<keyword evidence="10 12" id="KW-0413">Isomerase</keyword>
<keyword evidence="16" id="KW-1185">Reference proteome</keyword>
<dbReference type="InterPro" id="IPR002815">
    <property type="entry name" value="Spo11/TopoVI_A"/>
</dbReference>
<dbReference type="EC" id="5.6.2.2" evidence="5"/>
<comment type="subcellular location">
    <subcellularLocation>
        <location evidence="3">Nucleus</location>
    </subcellularLocation>
</comment>
<dbReference type="InterPro" id="IPR036388">
    <property type="entry name" value="WH-like_DNA-bd_sf"/>
</dbReference>
<evidence type="ECO:0000259" key="14">
    <source>
        <dbReference type="Pfam" id="PF21180"/>
    </source>
</evidence>
<evidence type="ECO:0000256" key="4">
    <source>
        <dbReference type="ARBA" id="ARBA00006559"/>
    </source>
</evidence>
<keyword evidence="6" id="KW-0479">Metal-binding</keyword>
<comment type="catalytic activity">
    <reaction evidence="1 12">
        <text>ATP-dependent breakage, passage and rejoining of double-stranded DNA.</text>
        <dbReference type="EC" id="5.6.2.2"/>
    </reaction>
</comment>
<dbReference type="PANTHER" id="PTHR10848">
    <property type="entry name" value="MEIOTIC RECOMBINATION PROTEIN SPO11"/>
    <property type="match status" value="1"/>
</dbReference>
<dbReference type="EnsemblMetazoa" id="CLYHEMT011655.1">
    <property type="protein sequence ID" value="CLYHEMP011655.1"/>
    <property type="gene ID" value="CLYHEMG011655"/>
</dbReference>
<proteinExistence type="inferred from homology"/>
<evidence type="ECO:0000313" key="16">
    <source>
        <dbReference type="Proteomes" id="UP000594262"/>
    </source>
</evidence>
<evidence type="ECO:0000313" key="15">
    <source>
        <dbReference type="EnsemblMetazoa" id="CLYHEMP011655.1"/>
    </source>
</evidence>
<accession>A0A7M5V5B7</accession>
<keyword evidence="8 12" id="KW-0799">Topoisomerase</keyword>
<dbReference type="SUPFAM" id="SSF56726">
    <property type="entry name" value="DNA topoisomerase IV, alpha subunit"/>
    <property type="match status" value="1"/>
</dbReference>
<dbReference type="Pfam" id="PF21180">
    <property type="entry name" value="TOP6A-Spo11_Toprim"/>
    <property type="match status" value="1"/>
</dbReference>
<dbReference type="GO" id="GO:0000706">
    <property type="term" value="P:meiotic DNA double-strand break processing"/>
    <property type="evidence" value="ECO:0007669"/>
    <property type="project" value="TreeGrafter"/>
</dbReference>
<evidence type="ECO:0000256" key="5">
    <source>
        <dbReference type="ARBA" id="ARBA00012895"/>
    </source>
</evidence>
<organism evidence="15 16">
    <name type="scientific">Clytia hemisphaerica</name>
    <dbReference type="NCBI Taxonomy" id="252671"/>
    <lineage>
        <taxon>Eukaryota</taxon>
        <taxon>Metazoa</taxon>
        <taxon>Cnidaria</taxon>
        <taxon>Hydrozoa</taxon>
        <taxon>Hydroidolina</taxon>
        <taxon>Leptothecata</taxon>
        <taxon>Obeliida</taxon>
        <taxon>Clytiidae</taxon>
        <taxon>Clytia</taxon>
    </lineage>
</organism>
<dbReference type="InterPro" id="IPR034136">
    <property type="entry name" value="TOPRIM_Topo6A/Spo11"/>
</dbReference>
<feature type="domain" description="Topoisomerase 6 subunit A/Spo11 TOPRIM" evidence="14">
    <location>
        <begin position="224"/>
        <end position="395"/>
    </location>
</feature>
<evidence type="ECO:0000256" key="1">
    <source>
        <dbReference type="ARBA" id="ARBA00000185"/>
    </source>
</evidence>
<keyword evidence="11" id="KW-0539">Nucleus</keyword>
<evidence type="ECO:0000256" key="12">
    <source>
        <dbReference type="PROSITE-ProRule" id="PRU01385"/>
    </source>
</evidence>
<dbReference type="PRINTS" id="PR01551">
    <property type="entry name" value="SPO11HOMOLOG"/>
</dbReference>
<evidence type="ECO:0000256" key="2">
    <source>
        <dbReference type="ARBA" id="ARBA00001946"/>
    </source>
</evidence>
<feature type="domain" description="Spo11/DNA topoisomerase VI subunit A N-terminal" evidence="13">
    <location>
        <begin position="115"/>
        <end position="176"/>
    </location>
</feature>
<feature type="active site" description="O-(5'-phospho-DNA)-tyrosine intermediate" evidence="12">
    <location>
        <position position="144"/>
    </location>
</feature>
<dbReference type="GeneID" id="136819284"/>
<sequence>MYGLEFWYKLQELEDELKSNENAYNLLQRIKEKQGTSNEAAIFAATKINKEEVLQKIEEIIIQFLECIANDTLPKFLFNKRGSFSNTTYSNERGMQMVNDVALQEVSLENESSVKKYAVMMSCLQTVYSLIQSGKHATKRDIYYSNVNFFKTQRVVDEAISDISCMLCIPRHSLNVLSSSKGFVGGNLSFKDAEKNIVNCNVNEGVQVPCYVDGLNNFESNAKFVLIIEKEAIYKRLLEEKINEKIGPCILITGKGFPDINTRMLIRKLWQGLHIPILALVDADPHGIEIMCVHRFGSKALSHEASYLTCPVIRWLGVLPKDVNEVNIKEDQLIKLSDNDRKKANDMIKRTYISSNPAILDQMKLMLEKGFKAEIECFDSISRSFLTDIYLPHKIKNGDWI</sequence>
<evidence type="ECO:0000256" key="10">
    <source>
        <dbReference type="ARBA" id="ARBA00023235"/>
    </source>
</evidence>